<dbReference type="Pfam" id="PF02502">
    <property type="entry name" value="LacAB_rpiB"/>
    <property type="match status" value="1"/>
</dbReference>
<dbReference type="PANTHER" id="PTHR30345">
    <property type="entry name" value="RIBOSE-5-PHOSPHATE ISOMERASE B"/>
    <property type="match status" value="1"/>
</dbReference>
<dbReference type="PIRSF" id="PIRSF005384">
    <property type="entry name" value="RpiB_LacA_B"/>
    <property type="match status" value="1"/>
</dbReference>
<evidence type="ECO:0000256" key="2">
    <source>
        <dbReference type="ARBA" id="ARBA00023235"/>
    </source>
</evidence>
<dbReference type="InterPro" id="IPR036569">
    <property type="entry name" value="RpiB_LacA_LacB_sf"/>
</dbReference>
<dbReference type="InterPro" id="IPR003500">
    <property type="entry name" value="RpiB_LacA_LacB"/>
</dbReference>
<dbReference type="AlphaFoldDB" id="A0A7C4CBD5"/>
<reference evidence="4" key="1">
    <citation type="journal article" date="2020" name="mSystems">
        <title>Genome- and Community-Level Interaction Insights into Carbon Utilization and Element Cycling Functions of Hydrothermarchaeota in Hydrothermal Sediment.</title>
        <authorList>
            <person name="Zhou Z."/>
            <person name="Liu Y."/>
            <person name="Xu W."/>
            <person name="Pan J."/>
            <person name="Luo Z.H."/>
            <person name="Li M."/>
        </authorList>
    </citation>
    <scope>NUCLEOTIDE SEQUENCE [LARGE SCALE GENOMIC DNA]</scope>
    <source>
        <strain evidence="4">SpSt-488</strain>
    </source>
</reference>
<proteinExistence type="inferred from homology"/>
<dbReference type="NCBIfam" id="TIGR00689">
    <property type="entry name" value="rpiB_lacA_lacB"/>
    <property type="match status" value="1"/>
</dbReference>
<dbReference type="GO" id="GO:0009052">
    <property type="term" value="P:pentose-phosphate shunt, non-oxidative branch"/>
    <property type="evidence" value="ECO:0007669"/>
    <property type="project" value="TreeGrafter"/>
</dbReference>
<dbReference type="EMBL" id="DSUT01000023">
    <property type="protein sequence ID" value="HGK27587.1"/>
    <property type="molecule type" value="Genomic_DNA"/>
</dbReference>
<dbReference type="PANTHER" id="PTHR30345:SF0">
    <property type="entry name" value="DNA DAMAGE-REPAIR_TOLERATION PROTEIN DRT102"/>
    <property type="match status" value="1"/>
</dbReference>
<protein>
    <submittedName>
        <fullName evidence="4">Ribose 5-phosphate isomerase B</fullName>
        <ecNumber evidence="4">5.3.1.6</ecNumber>
    </submittedName>
</protein>
<comment type="similarity">
    <text evidence="1">Belongs to the LacAB/RpiB family.</text>
</comment>
<dbReference type="NCBIfam" id="TIGR01120">
    <property type="entry name" value="rpiB"/>
    <property type="match status" value="1"/>
</dbReference>
<evidence type="ECO:0000313" key="4">
    <source>
        <dbReference type="EMBL" id="HGK27587.1"/>
    </source>
</evidence>
<dbReference type="Gene3D" id="3.40.1400.10">
    <property type="entry name" value="Sugar-phosphate isomerase, RpiB/LacA/LacB"/>
    <property type="match status" value="1"/>
</dbReference>
<sequence>MTIAVGADHRGFRLKEQLRQWLTRAGHRVIDKGTFSPERSDYPEFGFAVARAVQAGRAQRGILVCATGIGMCIAANRFSRVRAALCSSVRLARLAREHNDANVLCLGADTVSRPQAQRIVRVWLKSGFAGGRHRRRRNMLARPASG</sequence>
<feature type="active site" description="Proton donor" evidence="3">
    <location>
        <position position="98"/>
    </location>
</feature>
<keyword evidence="2 4" id="KW-0413">Isomerase</keyword>
<evidence type="ECO:0000256" key="3">
    <source>
        <dbReference type="PIRSR" id="PIRSR005384-1"/>
    </source>
</evidence>
<dbReference type="InterPro" id="IPR004785">
    <property type="entry name" value="RpiB"/>
</dbReference>
<dbReference type="NCBIfam" id="NF004051">
    <property type="entry name" value="PRK05571.1"/>
    <property type="match status" value="1"/>
</dbReference>
<dbReference type="SUPFAM" id="SSF89623">
    <property type="entry name" value="Ribose/Galactose isomerase RpiB/AlsB"/>
    <property type="match status" value="1"/>
</dbReference>
<organism evidence="4">
    <name type="scientific">candidate division WOR-3 bacterium</name>
    <dbReference type="NCBI Taxonomy" id="2052148"/>
    <lineage>
        <taxon>Bacteria</taxon>
        <taxon>Bacteria division WOR-3</taxon>
    </lineage>
</organism>
<dbReference type="GO" id="GO:0019316">
    <property type="term" value="P:D-allose catabolic process"/>
    <property type="evidence" value="ECO:0007669"/>
    <property type="project" value="TreeGrafter"/>
</dbReference>
<comment type="caution">
    <text evidence="4">The sequence shown here is derived from an EMBL/GenBank/DDBJ whole genome shotgun (WGS) entry which is preliminary data.</text>
</comment>
<accession>A0A7C4CBD5</accession>
<dbReference type="EC" id="5.3.1.6" evidence="4"/>
<name>A0A7C4CBD5_UNCW3</name>
<evidence type="ECO:0000256" key="1">
    <source>
        <dbReference type="ARBA" id="ARBA00008754"/>
    </source>
</evidence>
<feature type="active site" description="Proton acceptor" evidence="3">
    <location>
        <position position="65"/>
    </location>
</feature>
<dbReference type="GO" id="GO:0004751">
    <property type="term" value="F:ribose-5-phosphate isomerase activity"/>
    <property type="evidence" value="ECO:0007669"/>
    <property type="project" value="UniProtKB-EC"/>
</dbReference>
<gene>
    <name evidence="4" type="primary">rpiB</name>
    <name evidence="4" type="ORF">ENS41_01345</name>
</gene>